<accession>A0ABD2PXJ5</accession>
<dbReference type="AlphaFoldDB" id="A0ABD2PXJ5"/>
<protein>
    <submittedName>
        <fullName evidence="2">Uncharacterized protein</fullName>
    </submittedName>
</protein>
<keyword evidence="1" id="KW-0472">Membrane</keyword>
<keyword evidence="3" id="KW-1185">Reference proteome</keyword>
<proteinExistence type="predicted"/>
<organism evidence="2 3">
    <name type="scientific">Cichlidogyrus casuarinus</name>
    <dbReference type="NCBI Taxonomy" id="1844966"/>
    <lineage>
        <taxon>Eukaryota</taxon>
        <taxon>Metazoa</taxon>
        <taxon>Spiralia</taxon>
        <taxon>Lophotrochozoa</taxon>
        <taxon>Platyhelminthes</taxon>
        <taxon>Monogenea</taxon>
        <taxon>Monopisthocotylea</taxon>
        <taxon>Dactylogyridea</taxon>
        <taxon>Ancyrocephalidae</taxon>
        <taxon>Cichlidogyrus</taxon>
    </lineage>
</organism>
<name>A0ABD2PXJ5_9PLAT</name>
<sequence length="60" mass="6782">MSSSEIFFAQVTLVLLIFRLFNLRIVAHFAPVNLQCPAVFENLIAIIADKLFIAKISNPY</sequence>
<keyword evidence="1" id="KW-1133">Transmembrane helix</keyword>
<feature type="transmembrane region" description="Helical" evidence="1">
    <location>
        <begin position="6"/>
        <end position="25"/>
    </location>
</feature>
<comment type="caution">
    <text evidence="2">The sequence shown here is derived from an EMBL/GenBank/DDBJ whole genome shotgun (WGS) entry which is preliminary data.</text>
</comment>
<gene>
    <name evidence="2" type="ORF">Ciccas_009262</name>
</gene>
<evidence type="ECO:0000256" key="1">
    <source>
        <dbReference type="SAM" id="Phobius"/>
    </source>
</evidence>
<evidence type="ECO:0000313" key="3">
    <source>
        <dbReference type="Proteomes" id="UP001626550"/>
    </source>
</evidence>
<reference evidence="2 3" key="1">
    <citation type="submission" date="2024-11" db="EMBL/GenBank/DDBJ databases">
        <title>Adaptive evolution of stress response genes in parasites aligns with host niche diversity.</title>
        <authorList>
            <person name="Hahn C."/>
            <person name="Resl P."/>
        </authorList>
    </citation>
    <scope>NUCLEOTIDE SEQUENCE [LARGE SCALE GENOMIC DNA]</scope>
    <source>
        <strain evidence="2">EGGRZ-B1_66</strain>
        <tissue evidence="2">Body</tissue>
    </source>
</reference>
<keyword evidence="1" id="KW-0812">Transmembrane</keyword>
<dbReference type="EMBL" id="JBJKFK010001828">
    <property type="protein sequence ID" value="KAL3312151.1"/>
    <property type="molecule type" value="Genomic_DNA"/>
</dbReference>
<evidence type="ECO:0000313" key="2">
    <source>
        <dbReference type="EMBL" id="KAL3312151.1"/>
    </source>
</evidence>
<dbReference type="Proteomes" id="UP001626550">
    <property type="component" value="Unassembled WGS sequence"/>
</dbReference>